<dbReference type="PANTHER" id="PTHR43968:SF6">
    <property type="entry name" value="GLUTATHIONE S-TRANSFERASE OMEGA"/>
    <property type="match status" value="1"/>
</dbReference>
<dbReference type="PRINTS" id="PR01625">
    <property type="entry name" value="GSTRNSFRASEO"/>
</dbReference>
<dbReference type="Pfam" id="PF13410">
    <property type="entry name" value="GST_C_2"/>
    <property type="match status" value="1"/>
</dbReference>
<evidence type="ECO:0000259" key="3">
    <source>
        <dbReference type="PROSITE" id="PS50404"/>
    </source>
</evidence>
<accession>A0A8I6RTX2</accession>
<dbReference type="OMA" id="QENWPPR"/>
<dbReference type="SUPFAM" id="SSF47616">
    <property type="entry name" value="GST C-terminal domain-like"/>
    <property type="match status" value="1"/>
</dbReference>
<dbReference type="GO" id="GO:0045174">
    <property type="term" value="F:glutathione dehydrogenase (ascorbate) activity"/>
    <property type="evidence" value="ECO:0007669"/>
    <property type="project" value="UniProtKB-ARBA"/>
</dbReference>
<dbReference type="PROSITE" id="PS50405">
    <property type="entry name" value="GST_CTER"/>
    <property type="match status" value="1"/>
</dbReference>
<dbReference type="InterPro" id="IPR010987">
    <property type="entry name" value="Glutathione-S-Trfase_C-like"/>
</dbReference>
<dbReference type="OrthoDB" id="4951845at2759"/>
<dbReference type="InterPro" id="IPR050983">
    <property type="entry name" value="GST_Omega/HSP26"/>
</dbReference>
<dbReference type="PANTHER" id="PTHR43968">
    <property type="match status" value="1"/>
</dbReference>
<evidence type="ECO:0000256" key="1">
    <source>
        <dbReference type="ARBA" id="ARBA00011067"/>
    </source>
</evidence>
<dbReference type="GO" id="GO:0005737">
    <property type="term" value="C:cytoplasm"/>
    <property type="evidence" value="ECO:0007669"/>
    <property type="project" value="InterPro"/>
</dbReference>
<dbReference type="SFLD" id="SFLDS00019">
    <property type="entry name" value="Glutathione_Transferase_(cytos"/>
    <property type="match status" value="1"/>
</dbReference>
<feature type="domain" description="GST N-terminal" evidence="3">
    <location>
        <begin position="18"/>
        <end position="96"/>
    </location>
</feature>
<dbReference type="Pfam" id="PF13417">
    <property type="entry name" value="GST_N_3"/>
    <property type="match status" value="1"/>
</dbReference>
<dbReference type="FunFam" id="3.40.30.10:FF:000123">
    <property type="entry name" value="Glutathione transferase o1"/>
    <property type="match status" value="1"/>
</dbReference>
<protein>
    <recommendedName>
        <fullName evidence="7">Glutathione S-transferase</fullName>
    </recommendedName>
</protein>
<dbReference type="GO" id="GO:0004364">
    <property type="term" value="F:glutathione transferase activity"/>
    <property type="evidence" value="ECO:0007669"/>
    <property type="project" value="InterPro"/>
</dbReference>
<dbReference type="AlphaFoldDB" id="A0A8I6RTX2"/>
<dbReference type="InterPro" id="IPR005442">
    <property type="entry name" value="GST_omega"/>
</dbReference>
<dbReference type="InterPro" id="IPR036282">
    <property type="entry name" value="Glutathione-S-Trfase_C_sf"/>
</dbReference>
<evidence type="ECO:0000313" key="5">
    <source>
        <dbReference type="EnsemblMetazoa" id="XP_014252364.1"/>
    </source>
</evidence>
<dbReference type="Gene3D" id="3.40.30.10">
    <property type="entry name" value="Glutaredoxin"/>
    <property type="match status" value="1"/>
</dbReference>
<dbReference type="Proteomes" id="UP000494040">
    <property type="component" value="Unassembled WGS sequence"/>
</dbReference>
<evidence type="ECO:0008006" key="7">
    <source>
        <dbReference type="Google" id="ProtNLM"/>
    </source>
</evidence>
<dbReference type="EnsemblMetazoa" id="XM_014396878.2">
    <property type="protein sequence ID" value="XP_014252364.1"/>
    <property type="gene ID" value="LOC106668275"/>
</dbReference>
<dbReference type="Gene3D" id="1.20.1050.10">
    <property type="match status" value="1"/>
</dbReference>
<keyword evidence="2" id="KW-0560">Oxidoreductase</keyword>
<reference evidence="5" key="1">
    <citation type="submission" date="2022-01" db="UniProtKB">
        <authorList>
            <consortium name="EnsemblMetazoa"/>
        </authorList>
    </citation>
    <scope>IDENTIFICATION</scope>
</reference>
<dbReference type="SFLD" id="SFLDG00358">
    <property type="entry name" value="Main_(cytGST)"/>
    <property type="match status" value="1"/>
</dbReference>
<comment type="similarity">
    <text evidence="1">Belongs to the GST superfamily. Omega family.</text>
</comment>
<evidence type="ECO:0000259" key="4">
    <source>
        <dbReference type="PROSITE" id="PS50405"/>
    </source>
</evidence>
<dbReference type="SUPFAM" id="SSF52833">
    <property type="entry name" value="Thioredoxin-like"/>
    <property type="match status" value="1"/>
</dbReference>
<evidence type="ECO:0000256" key="2">
    <source>
        <dbReference type="ARBA" id="ARBA00023002"/>
    </source>
</evidence>
<organism evidence="5 6">
    <name type="scientific">Cimex lectularius</name>
    <name type="common">Bed bug</name>
    <name type="synonym">Acanthia lectularia</name>
    <dbReference type="NCBI Taxonomy" id="79782"/>
    <lineage>
        <taxon>Eukaryota</taxon>
        <taxon>Metazoa</taxon>
        <taxon>Ecdysozoa</taxon>
        <taxon>Arthropoda</taxon>
        <taxon>Hexapoda</taxon>
        <taxon>Insecta</taxon>
        <taxon>Pterygota</taxon>
        <taxon>Neoptera</taxon>
        <taxon>Paraneoptera</taxon>
        <taxon>Hemiptera</taxon>
        <taxon>Heteroptera</taxon>
        <taxon>Panheteroptera</taxon>
        <taxon>Cimicomorpha</taxon>
        <taxon>Cimicidae</taxon>
        <taxon>Cimex</taxon>
    </lineage>
</organism>
<dbReference type="GO" id="GO:0006749">
    <property type="term" value="P:glutathione metabolic process"/>
    <property type="evidence" value="ECO:0007669"/>
    <property type="project" value="TreeGrafter"/>
</dbReference>
<dbReference type="GeneID" id="106668275"/>
<sequence>MTVEHLAAGSKAVPLQEGKLRLYSMRFCPYAQRAHLILNAKNIPHDTVYINLKNKPEWYLEQFPLGKVPAICVDGDRIYESLIICDFLDEKYPENPMYPKDPLKKAKDRILIERFSKVSSLLYQCYLNPNMDVQLLHPVFDAMDHFEKELRKRGTPFYSGSKPGMVDYMIWPWCERLEMLRVIGGDNFKVPKDRFAKLWRWSEAMLEDDAVKKHYVTPEQHAKYLQSHRAGTPDFDNIL</sequence>
<name>A0A8I6RTX2_CIMLE</name>
<dbReference type="PROSITE" id="PS50404">
    <property type="entry name" value="GST_NTER"/>
    <property type="match status" value="1"/>
</dbReference>
<dbReference type="CDD" id="cd03184">
    <property type="entry name" value="GST_C_Omega"/>
    <property type="match status" value="1"/>
</dbReference>
<dbReference type="InterPro" id="IPR036249">
    <property type="entry name" value="Thioredoxin-like_sf"/>
</dbReference>
<evidence type="ECO:0000313" key="6">
    <source>
        <dbReference type="Proteomes" id="UP000494040"/>
    </source>
</evidence>
<feature type="domain" description="GST C-terminal" evidence="4">
    <location>
        <begin position="101"/>
        <end position="225"/>
    </location>
</feature>
<dbReference type="RefSeq" id="XP_014252364.1">
    <property type="nucleotide sequence ID" value="XM_014396878.2"/>
</dbReference>
<dbReference type="FunFam" id="1.20.1050.10:FF:000009">
    <property type="entry name" value="Glutathione S-transferase omega-1"/>
    <property type="match status" value="1"/>
</dbReference>
<dbReference type="KEGG" id="clec:106668275"/>
<proteinExistence type="inferred from homology"/>
<dbReference type="InterPro" id="IPR004045">
    <property type="entry name" value="Glutathione_S-Trfase_N"/>
</dbReference>
<keyword evidence="6" id="KW-1185">Reference proteome</keyword>
<dbReference type="InterPro" id="IPR040079">
    <property type="entry name" value="Glutathione_S-Trfase"/>
</dbReference>